<feature type="transmembrane region" description="Helical" evidence="1">
    <location>
        <begin position="150"/>
        <end position="166"/>
    </location>
</feature>
<feature type="transmembrane region" description="Helical" evidence="1">
    <location>
        <begin position="110"/>
        <end position="130"/>
    </location>
</feature>
<name>A0A9P6FB83_9FUNG</name>
<accession>A0A9P6FB83</accession>
<dbReference type="Proteomes" id="UP000723463">
    <property type="component" value="Unassembled WGS sequence"/>
</dbReference>
<feature type="domain" description="Fatty acid desaturase" evidence="2">
    <location>
        <begin position="118"/>
        <end position="340"/>
    </location>
</feature>
<evidence type="ECO:0000313" key="4">
    <source>
        <dbReference type="Proteomes" id="UP000723463"/>
    </source>
</evidence>
<proteinExistence type="predicted"/>
<keyword evidence="1" id="KW-0472">Membrane</keyword>
<dbReference type="AlphaFoldDB" id="A0A9P6FB83"/>
<evidence type="ECO:0000259" key="2">
    <source>
        <dbReference type="Pfam" id="PF00487"/>
    </source>
</evidence>
<evidence type="ECO:0000256" key="1">
    <source>
        <dbReference type="SAM" id="Phobius"/>
    </source>
</evidence>
<evidence type="ECO:0000313" key="3">
    <source>
        <dbReference type="EMBL" id="KAF9547353.1"/>
    </source>
</evidence>
<sequence length="363" mass="40654">MAVAVEQHVAQVKEEDVEDTLSDTEDTTTIATNGTGGVLVSPTEAANQATATTTTVTGEAAPPTRVKRLALISSEDLKTPTIAVPTIAVAVGSVSIWASVLYYGAYKKKFSPLASFPLMTAAIFASFTPVHDGTHSSIAKGKYKVPINNLVGYFSGIPLALPFGSYRQLHLLHHRHVNTEADPDIWDSQGPMVIRSIKWFFPDVFWILQVLQKKVKNGKILDASLFYLSIFWFMKKMNDKNMAFVKYWLIPQRAAYWLLVWLFAYVPHRPDGDHQFNQKDNVYKTTSVTGGILNSNGFNLAIPLLNQHLHNIHHLYPQLPFTRYGKIWAKHKDALIAAGTETHAVYNPKKDWAWNETFDGKKK</sequence>
<keyword evidence="1" id="KW-1133">Transmembrane helix</keyword>
<dbReference type="Pfam" id="PF00487">
    <property type="entry name" value="FA_desaturase"/>
    <property type="match status" value="1"/>
</dbReference>
<dbReference type="EMBL" id="JAAAXW010000043">
    <property type="protein sequence ID" value="KAF9547353.1"/>
    <property type="molecule type" value="Genomic_DNA"/>
</dbReference>
<keyword evidence="1" id="KW-0812">Transmembrane</keyword>
<reference evidence="3" key="1">
    <citation type="journal article" date="2020" name="Fungal Divers.">
        <title>Resolving the Mortierellaceae phylogeny through synthesis of multi-gene phylogenetics and phylogenomics.</title>
        <authorList>
            <person name="Vandepol N."/>
            <person name="Liber J."/>
            <person name="Desiro A."/>
            <person name="Na H."/>
            <person name="Kennedy M."/>
            <person name="Barry K."/>
            <person name="Grigoriev I.V."/>
            <person name="Miller A.N."/>
            <person name="O'Donnell K."/>
            <person name="Stajich J.E."/>
            <person name="Bonito G."/>
        </authorList>
    </citation>
    <scope>NUCLEOTIDE SEQUENCE</scope>
    <source>
        <strain evidence="3">NRRL 2591</strain>
    </source>
</reference>
<keyword evidence="4" id="KW-1185">Reference proteome</keyword>
<protein>
    <recommendedName>
        <fullName evidence="2">Fatty acid desaturase domain-containing protein</fullName>
    </recommendedName>
</protein>
<gene>
    <name evidence="3" type="ORF">EC957_008539</name>
</gene>
<dbReference type="GO" id="GO:0006629">
    <property type="term" value="P:lipid metabolic process"/>
    <property type="evidence" value="ECO:0007669"/>
    <property type="project" value="InterPro"/>
</dbReference>
<dbReference type="InterPro" id="IPR005804">
    <property type="entry name" value="FA_desaturase_dom"/>
</dbReference>
<comment type="caution">
    <text evidence="3">The sequence shown here is derived from an EMBL/GenBank/DDBJ whole genome shotgun (WGS) entry which is preliminary data.</text>
</comment>
<feature type="transmembrane region" description="Helical" evidence="1">
    <location>
        <begin position="247"/>
        <end position="266"/>
    </location>
</feature>
<feature type="transmembrane region" description="Helical" evidence="1">
    <location>
        <begin position="82"/>
        <end position="103"/>
    </location>
</feature>
<organism evidence="3 4">
    <name type="scientific">Mortierella hygrophila</name>
    <dbReference type="NCBI Taxonomy" id="979708"/>
    <lineage>
        <taxon>Eukaryota</taxon>
        <taxon>Fungi</taxon>
        <taxon>Fungi incertae sedis</taxon>
        <taxon>Mucoromycota</taxon>
        <taxon>Mortierellomycotina</taxon>
        <taxon>Mortierellomycetes</taxon>
        <taxon>Mortierellales</taxon>
        <taxon>Mortierellaceae</taxon>
        <taxon>Mortierella</taxon>
    </lineage>
</organism>